<reference evidence="2" key="1">
    <citation type="journal article" date="2016" name="Proc. Natl. Acad. Sci. U.S.A.">
        <title>Lipid metabolic changes in an early divergent fungus govern the establishment of a mutualistic symbiosis with endobacteria.</title>
        <authorList>
            <person name="Lastovetsky O.A."/>
            <person name="Gaspar M.L."/>
            <person name="Mondo S.J."/>
            <person name="LaButti K.M."/>
            <person name="Sandor L."/>
            <person name="Grigoriev I.V."/>
            <person name="Henry S.A."/>
            <person name="Pawlowska T.E."/>
        </authorList>
    </citation>
    <scope>NUCLEOTIDE SEQUENCE [LARGE SCALE GENOMIC DNA]</scope>
    <source>
        <strain evidence="2">ATCC 52814</strain>
    </source>
</reference>
<dbReference type="VEuPathDB" id="FungiDB:BCV72DRAFT_307193"/>
<dbReference type="SUPFAM" id="SSF55729">
    <property type="entry name" value="Acyl-CoA N-acyltransferases (Nat)"/>
    <property type="match status" value="1"/>
</dbReference>
<protein>
    <recommendedName>
        <fullName evidence="1">N-acetyltransferase domain-containing protein</fullName>
    </recommendedName>
</protein>
<dbReference type="InterPro" id="IPR000182">
    <property type="entry name" value="GNAT_dom"/>
</dbReference>
<dbReference type="InterPro" id="IPR016181">
    <property type="entry name" value="Acyl_CoA_acyltransferase"/>
</dbReference>
<dbReference type="CDD" id="cd04301">
    <property type="entry name" value="NAT_SF"/>
    <property type="match status" value="1"/>
</dbReference>
<sequence>MTFSNKLNINEKQKSRISRRLTVDTQEPYISIRPVIKKADKEAAYTLSESYLNNNLLSWITGPIEDDNKRIGAYQDIFKALIRAAASKSRECAVQLNGCKGVMLWSDSESEPLSIGHVLGKKTLWGWLGGMATLRATMVHHRRFLKMKKQVMQGRPHLTIYFIGVLPAERGRHVGRHLLEYVIKKADEAQLPIFAEVSEDKTVQWLRNFSFETKASKLLSDKESVTVYYVVREPKLNPTTPTPLTPAIASLSLQPPREDAIANSEK</sequence>
<dbReference type="AlphaFoldDB" id="A0A1X0QXW1"/>
<dbReference type="PANTHER" id="PTHR42791:SF1">
    <property type="entry name" value="N-ACETYLTRANSFERASE DOMAIN-CONTAINING PROTEIN"/>
    <property type="match status" value="1"/>
</dbReference>
<organism evidence="2">
    <name type="scientific">Rhizopus microsporus var. microsporus</name>
    <dbReference type="NCBI Taxonomy" id="86635"/>
    <lineage>
        <taxon>Eukaryota</taxon>
        <taxon>Fungi</taxon>
        <taxon>Fungi incertae sedis</taxon>
        <taxon>Mucoromycota</taxon>
        <taxon>Mucoromycotina</taxon>
        <taxon>Mucoromycetes</taxon>
        <taxon>Mucorales</taxon>
        <taxon>Mucorineae</taxon>
        <taxon>Rhizopodaceae</taxon>
        <taxon>Rhizopus</taxon>
    </lineage>
</organism>
<dbReference type="Proteomes" id="UP000242414">
    <property type="component" value="Unassembled WGS sequence"/>
</dbReference>
<name>A0A1X0QXW1_RHIZD</name>
<dbReference type="PANTHER" id="PTHR42791">
    <property type="entry name" value="GNAT FAMILY ACETYLTRANSFERASE"/>
    <property type="match status" value="1"/>
</dbReference>
<feature type="domain" description="N-acetyltransferase" evidence="1">
    <location>
        <begin position="150"/>
        <end position="200"/>
    </location>
</feature>
<dbReference type="EMBL" id="KV921967">
    <property type="protein sequence ID" value="ORE04592.1"/>
    <property type="molecule type" value="Genomic_DNA"/>
</dbReference>
<evidence type="ECO:0000259" key="1">
    <source>
        <dbReference type="Pfam" id="PF00583"/>
    </source>
</evidence>
<gene>
    <name evidence="2" type="ORF">BCV72DRAFT_307193</name>
</gene>
<evidence type="ECO:0000313" key="2">
    <source>
        <dbReference type="EMBL" id="ORE04592.1"/>
    </source>
</evidence>
<proteinExistence type="predicted"/>
<dbReference type="OrthoDB" id="2115692at2759"/>
<dbReference type="GO" id="GO:0016747">
    <property type="term" value="F:acyltransferase activity, transferring groups other than amino-acyl groups"/>
    <property type="evidence" value="ECO:0007669"/>
    <property type="project" value="InterPro"/>
</dbReference>
<dbReference type="Pfam" id="PF00583">
    <property type="entry name" value="Acetyltransf_1"/>
    <property type="match status" value="1"/>
</dbReference>
<accession>A0A1X0QXW1</accession>
<dbReference type="InterPro" id="IPR052523">
    <property type="entry name" value="Trichothecene_AcTrans"/>
</dbReference>
<dbReference type="Gene3D" id="3.40.630.30">
    <property type="match status" value="1"/>
</dbReference>